<sequence length="321" mass="35390">MGLPPLTTPNPGHSPFTIFNPHLPMSSATSATTRAPQPSAISLPLRSKDSEPSHGEKNKMGGGGDGHEHDGDASKDHFPLPKLRLEVRDLNHRGATAFLDAVSAGTSLEGAVTSVLRLLYTSPRDPFTHAPPTRSVTLVLRAMPGVAYTTGSDLDSDHKEIHFSLNYIAGIPKDRRTDEITGVLTHEMVHCYQWNAHGSCPGGLIEGIADWVRLGCGLSPPHWKREASGKWDAGYQHTAYFLEYLEGRFGEGTVRRINEKLRLHKYEEKPFWTELLGRPVEQLWGDYVEKLKDDEAVLVSKDDISDEDVRRAGETASEPKA</sequence>
<feature type="compositionally biased region" description="Basic and acidic residues" evidence="1">
    <location>
        <begin position="46"/>
        <end position="78"/>
    </location>
</feature>
<keyword evidence="3" id="KW-1185">Reference proteome</keyword>
<proteinExistence type="predicted"/>
<dbReference type="AlphaFoldDB" id="A0A8K0TRM6"/>
<accession>A0A8K0TRM6</accession>
<feature type="compositionally biased region" description="Polar residues" evidence="1">
    <location>
        <begin position="26"/>
        <end position="40"/>
    </location>
</feature>
<dbReference type="OrthoDB" id="891726at2759"/>
<feature type="region of interest" description="Disordered" evidence="1">
    <location>
        <begin position="1"/>
        <end position="78"/>
    </location>
</feature>
<name>A0A8K0TRM6_9PEZI</name>
<protein>
    <submittedName>
        <fullName evidence="2">Plant basic secretory protein</fullName>
    </submittedName>
</protein>
<dbReference type="Pfam" id="PF04450">
    <property type="entry name" value="BSP"/>
    <property type="match status" value="1"/>
</dbReference>
<evidence type="ECO:0000256" key="1">
    <source>
        <dbReference type="SAM" id="MobiDB-lite"/>
    </source>
</evidence>
<evidence type="ECO:0000313" key="3">
    <source>
        <dbReference type="Proteomes" id="UP000813385"/>
    </source>
</evidence>
<evidence type="ECO:0000313" key="2">
    <source>
        <dbReference type="EMBL" id="KAH7375059.1"/>
    </source>
</evidence>
<dbReference type="Proteomes" id="UP000813385">
    <property type="component" value="Unassembled WGS sequence"/>
</dbReference>
<gene>
    <name evidence="2" type="ORF">B0T11DRAFT_269649</name>
</gene>
<reference evidence="2" key="1">
    <citation type="journal article" date="2021" name="Nat. Commun.">
        <title>Genetic determinants of endophytism in the Arabidopsis root mycobiome.</title>
        <authorList>
            <person name="Mesny F."/>
            <person name="Miyauchi S."/>
            <person name="Thiergart T."/>
            <person name="Pickel B."/>
            <person name="Atanasova L."/>
            <person name="Karlsson M."/>
            <person name="Huettel B."/>
            <person name="Barry K.W."/>
            <person name="Haridas S."/>
            <person name="Chen C."/>
            <person name="Bauer D."/>
            <person name="Andreopoulos W."/>
            <person name="Pangilinan J."/>
            <person name="LaButti K."/>
            <person name="Riley R."/>
            <person name="Lipzen A."/>
            <person name="Clum A."/>
            <person name="Drula E."/>
            <person name="Henrissat B."/>
            <person name="Kohler A."/>
            <person name="Grigoriev I.V."/>
            <person name="Martin F.M."/>
            <person name="Hacquard S."/>
        </authorList>
    </citation>
    <scope>NUCLEOTIDE SEQUENCE</scope>
    <source>
        <strain evidence="2">MPI-CAGE-AT-0016</strain>
    </source>
</reference>
<organism evidence="2 3">
    <name type="scientific">Plectosphaerella cucumerina</name>
    <dbReference type="NCBI Taxonomy" id="40658"/>
    <lineage>
        <taxon>Eukaryota</taxon>
        <taxon>Fungi</taxon>
        <taxon>Dikarya</taxon>
        <taxon>Ascomycota</taxon>
        <taxon>Pezizomycotina</taxon>
        <taxon>Sordariomycetes</taxon>
        <taxon>Hypocreomycetidae</taxon>
        <taxon>Glomerellales</taxon>
        <taxon>Plectosphaerellaceae</taxon>
        <taxon>Plectosphaerella</taxon>
    </lineage>
</organism>
<dbReference type="InterPro" id="IPR007541">
    <property type="entry name" value="Uncharacterised_BSP"/>
</dbReference>
<dbReference type="PANTHER" id="PTHR33321">
    <property type="match status" value="1"/>
</dbReference>
<dbReference type="EMBL" id="JAGPXD010000001">
    <property type="protein sequence ID" value="KAH7375059.1"/>
    <property type="molecule type" value="Genomic_DNA"/>
</dbReference>
<comment type="caution">
    <text evidence="2">The sequence shown here is derived from an EMBL/GenBank/DDBJ whole genome shotgun (WGS) entry which is preliminary data.</text>
</comment>
<dbReference type="PANTHER" id="PTHR33321:SF12">
    <property type="entry name" value="PLANT BASIC SECRETORY PROTEIN (BSP) FAMILY PROTEIN"/>
    <property type="match status" value="1"/>
</dbReference>